<dbReference type="InterPro" id="IPR036412">
    <property type="entry name" value="HAD-like_sf"/>
</dbReference>
<proteinExistence type="predicted"/>
<dbReference type="PANTHER" id="PTHR43611">
    <property type="entry name" value="ALPHA-D-GLUCOSE 1-PHOSPHATE PHOSPHATASE"/>
    <property type="match status" value="1"/>
</dbReference>
<dbReference type="InterPro" id="IPR006439">
    <property type="entry name" value="HAD-SF_hydro_IA"/>
</dbReference>
<dbReference type="InterPro" id="IPR023214">
    <property type="entry name" value="HAD_sf"/>
</dbReference>
<sequence>MERYQKQDLKIEAVSLSGSGSVSGHLDFIMAQPSSPAKGILIELSNIVFTSSSKGISLTPNTFKWIQHCTATTDYICGRTTLDQYYDRLCKDFKLSRAEIEETFAIIKKTIAVQQSLVYSLAQLKARFGKQLKVYAMANLSRDDYDALKTLPIDWSIFDQVFISGEIGMRKPEARFFHYVLDRIDLQPEQLIMVDDDSDHVLMALSLGMHGEVFTGDSIIQSLINFVECDAVGRGRRFLRDGAGTFDSETHDGVRIKENFAQLLIYESTGDKSLIEIDDYPTTWCFFIGEPVLTVNNFPHDLDTTSLGNTILDRPADGVNSVMDQMLQYLSPDRLVQTYFTDFKNRVDPVVCCNVLSLFYKHGRGEELAQTLAWVRTVLYNRAYMNGTRFYPMPEAFLFFFHRFLQHLRGRSSLYDDFCPLFRARLQERVGVPVDPTSLAMRLLACHAMGIPDPLGLQELLAMQMEDGGWPLGTVYMYGSNKLKIGNRGLTTAWAVEAVEACRTWSIQEESQSALLPTRQIMNALGQLGRSLWLDFFFAARKQKLADTFQALRSPVS</sequence>
<dbReference type="NCBIfam" id="TIGR01509">
    <property type="entry name" value="HAD-SF-IA-v3"/>
    <property type="match status" value="1"/>
</dbReference>
<dbReference type="PANTHER" id="PTHR43611:SF3">
    <property type="entry name" value="FLAVIN MONONUCLEOTIDE HYDROLASE 1, CHLOROPLATIC"/>
    <property type="match status" value="1"/>
</dbReference>
<accession>A0A9W9QWB9</accession>
<gene>
    <name evidence="1" type="ORF">N7541_011402</name>
</gene>
<dbReference type="SUPFAM" id="SSF56784">
    <property type="entry name" value="HAD-like"/>
    <property type="match status" value="1"/>
</dbReference>
<dbReference type="Gene3D" id="3.40.50.1000">
    <property type="entry name" value="HAD superfamily/HAD-like"/>
    <property type="match status" value="1"/>
</dbReference>
<comment type="caution">
    <text evidence="1">The sequence shown here is derived from an EMBL/GenBank/DDBJ whole genome shotgun (WGS) entry which is preliminary data.</text>
</comment>
<evidence type="ECO:0000313" key="1">
    <source>
        <dbReference type="EMBL" id="KAJ5342278.1"/>
    </source>
</evidence>
<dbReference type="InterPro" id="IPR023198">
    <property type="entry name" value="PGP-like_dom2"/>
</dbReference>
<dbReference type="EMBL" id="JAPZBR010000008">
    <property type="protein sequence ID" value="KAJ5342278.1"/>
    <property type="molecule type" value="Genomic_DNA"/>
</dbReference>
<dbReference type="AlphaFoldDB" id="A0A9W9QWB9"/>
<dbReference type="Gene3D" id="1.10.150.240">
    <property type="entry name" value="Putative phosphatase, domain 2"/>
    <property type="match status" value="1"/>
</dbReference>
<reference evidence="1" key="2">
    <citation type="journal article" date="2023" name="IMA Fungus">
        <title>Comparative genomic study of the Penicillium genus elucidates a diverse pangenome and 15 lateral gene transfer events.</title>
        <authorList>
            <person name="Petersen C."/>
            <person name="Sorensen T."/>
            <person name="Nielsen M.R."/>
            <person name="Sondergaard T.E."/>
            <person name="Sorensen J.L."/>
            <person name="Fitzpatrick D.A."/>
            <person name="Frisvad J.C."/>
            <person name="Nielsen K.L."/>
        </authorList>
    </citation>
    <scope>NUCLEOTIDE SEQUENCE</scope>
    <source>
        <strain evidence="1">IBT 35675</strain>
    </source>
</reference>
<protein>
    <submittedName>
        <fullName evidence="1">Uncharacterized protein</fullName>
    </submittedName>
</protein>
<reference evidence="1" key="1">
    <citation type="submission" date="2022-12" db="EMBL/GenBank/DDBJ databases">
        <authorList>
            <person name="Petersen C."/>
        </authorList>
    </citation>
    <scope>NUCLEOTIDE SEQUENCE</scope>
    <source>
        <strain evidence="1">IBT 35675</strain>
    </source>
</reference>
<dbReference type="Proteomes" id="UP001148299">
    <property type="component" value="Unassembled WGS sequence"/>
</dbReference>
<dbReference type="GO" id="GO:0016791">
    <property type="term" value="F:phosphatase activity"/>
    <property type="evidence" value="ECO:0007669"/>
    <property type="project" value="UniProtKB-ARBA"/>
</dbReference>
<keyword evidence="2" id="KW-1185">Reference proteome</keyword>
<evidence type="ECO:0000313" key="2">
    <source>
        <dbReference type="Proteomes" id="UP001148299"/>
    </source>
</evidence>
<name>A0A9W9QWB9_PENBR</name>
<organism evidence="1 2">
    <name type="scientific">Penicillium brevicompactum</name>
    <dbReference type="NCBI Taxonomy" id="5074"/>
    <lineage>
        <taxon>Eukaryota</taxon>
        <taxon>Fungi</taxon>
        <taxon>Dikarya</taxon>
        <taxon>Ascomycota</taxon>
        <taxon>Pezizomycotina</taxon>
        <taxon>Eurotiomycetes</taxon>
        <taxon>Eurotiomycetidae</taxon>
        <taxon>Eurotiales</taxon>
        <taxon>Aspergillaceae</taxon>
        <taxon>Penicillium</taxon>
    </lineage>
</organism>